<evidence type="ECO:0000313" key="1">
    <source>
        <dbReference type="EMBL" id="EFU21462.1"/>
    </source>
</evidence>
<reference evidence="1 2" key="1">
    <citation type="submission" date="2010-11" db="EMBL/GenBank/DDBJ databases">
        <authorList>
            <person name="Weinstock G."/>
            <person name="Sodergren E."/>
            <person name="Clifton S."/>
            <person name="Fulton L."/>
            <person name="Fulton B."/>
            <person name="Courtney L."/>
            <person name="Fronick C."/>
            <person name="Harrison M."/>
            <person name="Strong C."/>
            <person name="Farmer C."/>
            <person name="Delahaunty K."/>
            <person name="Markovic C."/>
            <person name="Hall O."/>
            <person name="Minx P."/>
            <person name="Tomlinson C."/>
            <person name="Mitreva M."/>
            <person name="Hou S."/>
            <person name="Chen J."/>
            <person name="Wollam A."/>
            <person name="Pepin K.H."/>
            <person name="Johnson M."/>
            <person name="Bhonagiri V."/>
            <person name="Zhang X."/>
            <person name="Suruliraj S."/>
            <person name="Warren W."/>
            <person name="Chinwalla A."/>
            <person name="Mardis E.R."/>
            <person name="Wilson R.K."/>
        </authorList>
    </citation>
    <scope>NUCLEOTIDE SEQUENCE [LARGE SCALE GENOMIC DNA]</scope>
    <source>
        <strain evidence="1 2">F0211</strain>
    </source>
</reference>
<proteinExistence type="predicted"/>
<sequence>MFKKKERRQTDMAITERKVFLQTLKNARSRVILLDRLKSSILDNTAVDLETVPFAGTNSTNLDEAIQCYIDYGELPISGKLNDFWKAYEQALADEEKKHEEKET</sequence>
<dbReference type="AlphaFoldDB" id="E6J424"/>
<dbReference type="EMBL" id="AECT01000063">
    <property type="protein sequence ID" value="EFU21462.1"/>
    <property type="molecule type" value="Genomic_DNA"/>
</dbReference>
<protein>
    <submittedName>
        <fullName evidence="1">Uncharacterized protein</fullName>
    </submittedName>
</protein>
<evidence type="ECO:0000313" key="2">
    <source>
        <dbReference type="Proteomes" id="UP000002973"/>
    </source>
</evidence>
<gene>
    <name evidence="1" type="ORF">HMPREF0813_02027</name>
</gene>
<name>E6J424_STRAP</name>
<comment type="caution">
    <text evidence="1">The sequence shown here is derived from an EMBL/GenBank/DDBJ whole genome shotgun (WGS) entry which is preliminary data.</text>
</comment>
<accession>E6J424</accession>
<dbReference type="Proteomes" id="UP000002973">
    <property type="component" value="Unassembled WGS sequence"/>
</dbReference>
<organism evidence="1 2">
    <name type="scientific">Streptococcus anginosus F0211</name>
    <dbReference type="NCBI Taxonomy" id="706437"/>
    <lineage>
        <taxon>Bacteria</taxon>
        <taxon>Bacillati</taxon>
        <taxon>Bacillota</taxon>
        <taxon>Bacilli</taxon>
        <taxon>Lactobacillales</taxon>
        <taxon>Streptococcaceae</taxon>
        <taxon>Streptococcus</taxon>
        <taxon>Streptococcus anginosus group</taxon>
    </lineage>
</organism>